<evidence type="ECO:0000313" key="12">
    <source>
        <dbReference type="RefSeq" id="XP_052115789.1"/>
    </source>
</evidence>
<reference evidence="12" key="2">
    <citation type="submission" date="2025-08" db="UniProtKB">
        <authorList>
            <consortium name="RefSeq"/>
        </authorList>
    </citation>
    <scope>IDENTIFICATION</scope>
    <source>
        <tissue evidence="12">Whole plant</tissue>
    </source>
</reference>
<dbReference type="Proteomes" id="UP000515211">
    <property type="component" value="Chromosome 4"/>
</dbReference>
<keyword evidence="8" id="KW-1015">Disulfide bond</keyword>
<evidence type="ECO:0000256" key="8">
    <source>
        <dbReference type="ARBA" id="ARBA00023157"/>
    </source>
</evidence>
<keyword evidence="10" id="KW-0812">Transmembrane</keyword>
<evidence type="ECO:0000256" key="4">
    <source>
        <dbReference type="ARBA" id="ARBA00022529"/>
    </source>
</evidence>
<protein>
    <recommendedName>
        <fullName evidence="9">Defensin-like protein</fullName>
    </recommendedName>
</protein>
<keyword evidence="6" id="KW-0732">Signal</keyword>
<evidence type="ECO:0000256" key="3">
    <source>
        <dbReference type="ARBA" id="ARBA00022525"/>
    </source>
</evidence>
<gene>
    <name evidence="12" type="primary">LOC107483835</name>
</gene>
<evidence type="ECO:0000256" key="7">
    <source>
        <dbReference type="ARBA" id="ARBA00022821"/>
    </source>
</evidence>
<keyword evidence="3 9" id="KW-0964">Secreted</keyword>
<keyword evidence="11" id="KW-1185">Reference proteome</keyword>
<evidence type="ECO:0000256" key="5">
    <source>
        <dbReference type="ARBA" id="ARBA00022577"/>
    </source>
</evidence>
<dbReference type="RefSeq" id="XP_052115789.1">
    <property type="nucleotide sequence ID" value="XM_052259829.1"/>
</dbReference>
<sequence length="132" mass="14399">MVNNHFSVYATLLLLTASCILVVMVDGDQCKDDLLGDCTSDCNQKCVAAHSGGEGICGPSLGFRNRCWCYYECPPLKKCQDSFFIDRGCADNTKCDLACAAKYPGKGAEGTCGFRATLKRWSCDCTYFCNPN</sequence>
<keyword evidence="5 9" id="KW-0295">Fungicide</keyword>
<evidence type="ECO:0000256" key="9">
    <source>
        <dbReference type="RuleBase" id="RU367109"/>
    </source>
</evidence>
<proteinExistence type="inferred from homology"/>
<dbReference type="GO" id="GO:0005576">
    <property type="term" value="C:extracellular region"/>
    <property type="evidence" value="ECO:0007669"/>
    <property type="project" value="UniProtKB-SubCell"/>
</dbReference>
<reference evidence="11" key="1">
    <citation type="journal article" date="2016" name="Nat. Genet.">
        <title>The genome sequences of Arachis duranensis and Arachis ipaensis, the diploid ancestors of cultivated peanut.</title>
        <authorList>
            <person name="Bertioli D.J."/>
            <person name="Cannon S.B."/>
            <person name="Froenicke L."/>
            <person name="Huang G."/>
            <person name="Farmer A.D."/>
            <person name="Cannon E.K."/>
            <person name="Liu X."/>
            <person name="Gao D."/>
            <person name="Clevenger J."/>
            <person name="Dash S."/>
            <person name="Ren L."/>
            <person name="Moretzsohn M.C."/>
            <person name="Shirasawa K."/>
            <person name="Huang W."/>
            <person name="Vidigal B."/>
            <person name="Abernathy B."/>
            <person name="Chu Y."/>
            <person name="Niederhuth C.E."/>
            <person name="Umale P."/>
            <person name="Araujo A.C."/>
            <person name="Kozik A."/>
            <person name="Kim K.D."/>
            <person name="Burow M.D."/>
            <person name="Varshney R.K."/>
            <person name="Wang X."/>
            <person name="Zhang X."/>
            <person name="Barkley N."/>
            <person name="Guimaraes P.M."/>
            <person name="Isobe S."/>
            <person name="Guo B."/>
            <person name="Liao B."/>
            <person name="Stalker H.T."/>
            <person name="Schmitz R.J."/>
            <person name="Scheffler B.E."/>
            <person name="Leal-Bertioli S.C."/>
            <person name="Xun X."/>
            <person name="Jackson S.A."/>
            <person name="Michelmore R."/>
            <person name="Ozias-Akins P."/>
        </authorList>
    </citation>
    <scope>NUCLEOTIDE SEQUENCE [LARGE SCALE GENOMIC DNA]</scope>
    <source>
        <strain evidence="11">cv. V14167</strain>
    </source>
</reference>
<keyword evidence="4 9" id="KW-0929">Antimicrobial</keyword>
<comment type="similarity">
    <text evidence="2 9">Belongs to the DEFL family.</text>
</comment>
<accession>A0A9C6WS00</accession>
<dbReference type="InterPro" id="IPR039641">
    <property type="entry name" value="LCR"/>
</dbReference>
<dbReference type="PANTHER" id="PTHR36788">
    <property type="entry name" value="DEFENSIN-LIKE PROTEIN 183"/>
    <property type="match status" value="1"/>
</dbReference>
<evidence type="ECO:0000256" key="1">
    <source>
        <dbReference type="ARBA" id="ARBA00004613"/>
    </source>
</evidence>
<keyword evidence="10" id="KW-1133">Transmembrane helix</keyword>
<feature type="transmembrane region" description="Helical" evidence="10">
    <location>
        <begin position="6"/>
        <end position="25"/>
    </location>
</feature>
<evidence type="ECO:0000313" key="11">
    <source>
        <dbReference type="Proteomes" id="UP000515211"/>
    </source>
</evidence>
<evidence type="ECO:0000256" key="2">
    <source>
        <dbReference type="ARBA" id="ARBA00006722"/>
    </source>
</evidence>
<dbReference type="InterPro" id="IPR010851">
    <property type="entry name" value="DEFL"/>
</dbReference>
<dbReference type="GeneID" id="107483835"/>
<dbReference type="GO" id="GO:0050832">
    <property type="term" value="P:defense response to fungus"/>
    <property type="evidence" value="ECO:0007669"/>
    <property type="project" value="UniProtKB-UniRule"/>
</dbReference>
<dbReference type="AlphaFoldDB" id="A0A9C6WS00"/>
<organism evidence="11 12">
    <name type="scientific">Arachis duranensis</name>
    <name type="common">Wild peanut</name>
    <dbReference type="NCBI Taxonomy" id="130453"/>
    <lineage>
        <taxon>Eukaryota</taxon>
        <taxon>Viridiplantae</taxon>
        <taxon>Streptophyta</taxon>
        <taxon>Embryophyta</taxon>
        <taxon>Tracheophyta</taxon>
        <taxon>Spermatophyta</taxon>
        <taxon>Magnoliopsida</taxon>
        <taxon>eudicotyledons</taxon>
        <taxon>Gunneridae</taxon>
        <taxon>Pentapetalae</taxon>
        <taxon>rosids</taxon>
        <taxon>fabids</taxon>
        <taxon>Fabales</taxon>
        <taxon>Fabaceae</taxon>
        <taxon>Papilionoideae</taxon>
        <taxon>50 kb inversion clade</taxon>
        <taxon>dalbergioids sensu lato</taxon>
        <taxon>Dalbergieae</taxon>
        <taxon>Pterocarpus clade</taxon>
        <taxon>Arachis</taxon>
    </lineage>
</organism>
<comment type="subcellular location">
    <subcellularLocation>
        <location evidence="1 9">Secreted</location>
    </subcellularLocation>
</comment>
<keyword evidence="10" id="KW-0472">Membrane</keyword>
<dbReference type="Pfam" id="PF07333">
    <property type="entry name" value="SLR1-BP"/>
    <property type="match status" value="1"/>
</dbReference>
<dbReference type="PANTHER" id="PTHR36788:SF2">
    <property type="entry name" value="DEFENSIN-LIKE PROTEIN 183"/>
    <property type="match status" value="1"/>
</dbReference>
<name>A0A9C6WS00_ARADU</name>
<evidence type="ECO:0000256" key="6">
    <source>
        <dbReference type="ARBA" id="ARBA00022729"/>
    </source>
</evidence>
<keyword evidence="7 9" id="KW-0611">Plant defense</keyword>
<evidence type="ECO:0000256" key="10">
    <source>
        <dbReference type="SAM" id="Phobius"/>
    </source>
</evidence>
<dbReference type="GO" id="GO:0031640">
    <property type="term" value="P:killing of cells of another organism"/>
    <property type="evidence" value="ECO:0007669"/>
    <property type="project" value="UniProtKB-UniRule"/>
</dbReference>